<dbReference type="PRINTS" id="PR01438">
    <property type="entry name" value="UNVRSLSTRESS"/>
</dbReference>
<evidence type="ECO:0000256" key="1">
    <source>
        <dbReference type="ARBA" id="ARBA00008791"/>
    </source>
</evidence>
<comment type="caution">
    <text evidence="3">The sequence shown here is derived from an EMBL/GenBank/DDBJ whole genome shotgun (WGS) entry which is preliminary data.</text>
</comment>
<dbReference type="InterPro" id="IPR006015">
    <property type="entry name" value="Universal_stress_UspA"/>
</dbReference>
<gene>
    <name evidence="3" type="ORF">GPJ59_01480</name>
</gene>
<accession>A0ABS6YYT0</accession>
<keyword evidence="4" id="KW-1185">Reference proteome</keyword>
<proteinExistence type="inferred from homology"/>
<evidence type="ECO:0000313" key="3">
    <source>
        <dbReference type="EMBL" id="MBW5480607.1"/>
    </source>
</evidence>
<dbReference type="PANTHER" id="PTHR46268:SF6">
    <property type="entry name" value="UNIVERSAL STRESS PROTEIN UP12"/>
    <property type="match status" value="1"/>
</dbReference>
<dbReference type="SUPFAM" id="SSF52402">
    <property type="entry name" value="Adenine nucleotide alpha hydrolases-like"/>
    <property type="match status" value="2"/>
</dbReference>
<dbReference type="Pfam" id="PF00582">
    <property type="entry name" value="Usp"/>
    <property type="match status" value="2"/>
</dbReference>
<dbReference type="EMBL" id="WTFF01000005">
    <property type="protein sequence ID" value="MBW5480607.1"/>
    <property type="molecule type" value="Genomic_DNA"/>
</dbReference>
<sequence>MSRTVIAAVDGSAESPAAAEWAAREARLRRLPLHILHVWQEWSPALAHAPFTGVDTAPGQATTAAQHWAERVPRELADRLRVGHPGLDITVEVVFGRPAEVLLEAAEKADVLVVGSRGLGAVAGFLAGSVSLSVIAHAERPVVVVRAGERAEDELRRGPGVGEGRQEQCPDVVLGLDLARPCDELIAYAFEAADARSAALRVVHGWSVPRVAGYDPEDVDPGHGVALGLREAGALTDALRPWRGKFPRVEVKEQSMVGRPADHLVEASQDAGLLVVGRRIRRAAVGAHIGPVTHAVLHHATTPVAVVPHL</sequence>
<name>A0ABS6YYT0_9ACTN</name>
<dbReference type="RefSeq" id="WP_219664417.1">
    <property type="nucleotide sequence ID" value="NZ_WTFF01000005.1"/>
</dbReference>
<evidence type="ECO:0000313" key="4">
    <source>
        <dbReference type="Proteomes" id="UP000812013"/>
    </source>
</evidence>
<dbReference type="Proteomes" id="UP000812013">
    <property type="component" value="Unassembled WGS sequence"/>
</dbReference>
<evidence type="ECO:0000259" key="2">
    <source>
        <dbReference type="Pfam" id="PF00582"/>
    </source>
</evidence>
<dbReference type="Gene3D" id="3.40.50.620">
    <property type="entry name" value="HUPs"/>
    <property type="match status" value="2"/>
</dbReference>
<dbReference type="InterPro" id="IPR014729">
    <property type="entry name" value="Rossmann-like_a/b/a_fold"/>
</dbReference>
<organism evidence="3 4">
    <name type="scientific">Streptomyces bambusae</name>
    <dbReference type="NCBI Taxonomy" id="1550616"/>
    <lineage>
        <taxon>Bacteria</taxon>
        <taxon>Bacillati</taxon>
        <taxon>Actinomycetota</taxon>
        <taxon>Actinomycetes</taxon>
        <taxon>Kitasatosporales</taxon>
        <taxon>Streptomycetaceae</taxon>
        <taxon>Streptomyces</taxon>
    </lineage>
</organism>
<dbReference type="InterPro" id="IPR006016">
    <property type="entry name" value="UspA"/>
</dbReference>
<reference evidence="3 4" key="1">
    <citation type="submission" date="2019-12" db="EMBL/GenBank/DDBJ databases">
        <title>Genome sequence of Streptomyces bambusae.</title>
        <authorList>
            <person name="Bansal K."/>
            <person name="Choksket S."/>
            <person name="Korpole S."/>
            <person name="Patil P.B."/>
        </authorList>
    </citation>
    <scope>NUCLEOTIDE SEQUENCE [LARGE SCALE GENOMIC DNA]</scope>
    <source>
        <strain evidence="3 4">SK60</strain>
    </source>
</reference>
<dbReference type="CDD" id="cd23659">
    <property type="entry name" value="USP_At3g01520-like"/>
    <property type="match status" value="1"/>
</dbReference>
<feature type="domain" description="UspA" evidence="2">
    <location>
        <begin position="1"/>
        <end position="146"/>
    </location>
</feature>
<feature type="domain" description="UspA" evidence="2">
    <location>
        <begin position="172"/>
        <end position="308"/>
    </location>
</feature>
<dbReference type="PANTHER" id="PTHR46268">
    <property type="entry name" value="STRESS RESPONSE PROTEIN NHAX"/>
    <property type="match status" value="1"/>
</dbReference>
<comment type="similarity">
    <text evidence="1">Belongs to the universal stress protein A family.</text>
</comment>
<protein>
    <submittedName>
        <fullName evidence="3">Universal stress protein</fullName>
    </submittedName>
</protein>